<dbReference type="InterPro" id="IPR029069">
    <property type="entry name" value="HotDog_dom_sf"/>
</dbReference>
<dbReference type="Gene3D" id="2.40.160.210">
    <property type="entry name" value="Acyl-CoA thioesterase, double hotdog domain"/>
    <property type="match status" value="1"/>
</dbReference>
<protein>
    <submittedName>
        <fullName evidence="3">Thioesterase family protein</fullName>
    </submittedName>
</protein>
<feature type="domain" description="Acyl-CoA thioesterase-like C-terminal" evidence="2">
    <location>
        <begin position="134"/>
        <end position="264"/>
    </location>
</feature>
<dbReference type="SUPFAM" id="SSF54637">
    <property type="entry name" value="Thioesterase/thiol ester dehydrase-isomerase"/>
    <property type="match status" value="2"/>
</dbReference>
<name>A0ABV9JLE7_9GAMM</name>
<dbReference type="Proteomes" id="UP001595962">
    <property type="component" value="Unassembled WGS sequence"/>
</dbReference>
<comment type="caution">
    <text evidence="3">The sequence shown here is derived from an EMBL/GenBank/DDBJ whole genome shotgun (WGS) entry which is preliminary data.</text>
</comment>
<evidence type="ECO:0000313" key="3">
    <source>
        <dbReference type="EMBL" id="MFC4655071.1"/>
    </source>
</evidence>
<organism evidence="3 4">
    <name type="scientific">Rheinheimera marina</name>
    <dbReference type="NCBI Taxonomy" id="1774958"/>
    <lineage>
        <taxon>Bacteria</taxon>
        <taxon>Pseudomonadati</taxon>
        <taxon>Pseudomonadota</taxon>
        <taxon>Gammaproteobacteria</taxon>
        <taxon>Chromatiales</taxon>
        <taxon>Chromatiaceae</taxon>
        <taxon>Rheinheimera</taxon>
    </lineage>
</organism>
<accession>A0ABV9JLE7</accession>
<dbReference type="InterPro" id="IPR049449">
    <property type="entry name" value="TesB_ACOT8-like_N"/>
</dbReference>
<sequence>MQFLQVMQQFSTAQSEQVQIEVPAGWGQGRALFGGMAAALAAQHLLNGPVSAAEIRSLTVSFVAPLEPGTATVSRRILRQGKSVTQALVEIEQHGQVALVLLASFGVARPSKLDLPLLPELQQNSISQHKGWQMPAAPGVPEFTQHIDFMLDAGNWPYSGGSQRVLAGRNRLKAHQGEAGLPELLALIDAWWPVSLGLLPQPAPASSLTWTLELLPGWTGFNGEQYWSYAAEIEQGADGYHLISSRLWNPAGALVGLSRQVVTVFA</sequence>
<dbReference type="InterPro" id="IPR042171">
    <property type="entry name" value="Acyl-CoA_hotdog"/>
</dbReference>
<dbReference type="Pfam" id="PF13622">
    <property type="entry name" value="4HBT_3"/>
    <property type="match status" value="1"/>
</dbReference>
<evidence type="ECO:0000313" key="4">
    <source>
        <dbReference type="Proteomes" id="UP001595962"/>
    </source>
</evidence>
<keyword evidence="4" id="KW-1185">Reference proteome</keyword>
<feature type="domain" description="Acyl-CoA thioesterase-like N-terminal HotDog" evidence="1">
    <location>
        <begin position="23"/>
        <end position="106"/>
    </location>
</feature>
<dbReference type="EMBL" id="JBHSGB010000006">
    <property type="protein sequence ID" value="MFC4655071.1"/>
    <property type="molecule type" value="Genomic_DNA"/>
</dbReference>
<evidence type="ECO:0000259" key="1">
    <source>
        <dbReference type="Pfam" id="PF13622"/>
    </source>
</evidence>
<dbReference type="InterPro" id="IPR049450">
    <property type="entry name" value="ACOT8-like_C"/>
</dbReference>
<dbReference type="RefSeq" id="WP_377333353.1">
    <property type="nucleotide sequence ID" value="NZ_JBHSGB010000006.1"/>
</dbReference>
<evidence type="ECO:0000259" key="2">
    <source>
        <dbReference type="Pfam" id="PF20789"/>
    </source>
</evidence>
<gene>
    <name evidence="3" type="ORF">ACFO3I_08595</name>
</gene>
<proteinExistence type="predicted"/>
<dbReference type="Pfam" id="PF20789">
    <property type="entry name" value="4HBT_3C"/>
    <property type="match status" value="1"/>
</dbReference>
<reference evidence="4" key="1">
    <citation type="journal article" date="2019" name="Int. J. Syst. Evol. Microbiol.">
        <title>The Global Catalogue of Microorganisms (GCM) 10K type strain sequencing project: providing services to taxonomists for standard genome sequencing and annotation.</title>
        <authorList>
            <consortium name="The Broad Institute Genomics Platform"/>
            <consortium name="The Broad Institute Genome Sequencing Center for Infectious Disease"/>
            <person name="Wu L."/>
            <person name="Ma J."/>
        </authorList>
    </citation>
    <scope>NUCLEOTIDE SEQUENCE [LARGE SCALE GENOMIC DNA]</scope>
    <source>
        <strain evidence="4">DT28</strain>
    </source>
</reference>